<evidence type="ECO:0000313" key="7">
    <source>
        <dbReference type="EMBL" id="OGM88182.1"/>
    </source>
</evidence>
<keyword evidence="3 6" id="KW-0812">Transmembrane</keyword>
<dbReference type="Pfam" id="PF07963">
    <property type="entry name" value="N_methyl"/>
    <property type="match status" value="1"/>
</dbReference>
<dbReference type="EMBL" id="MGIL01000015">
    <property type="protein sequence ID" value="OGM88182.1"/>
    <property type="molecule type" value="Genomic_DNA"/>
</dbReference>
<evidence type="ECO:0000313" key="8">
    <source>
        <dbReference type="Proteomes" id="UP000177596"/>
    </source>
</evidence>
<dbReference type="GO" id="GO:0015627">
    <property type="term" value="C:type II protein secretion system complex"/>
    <property type="evidence" value="ECO:0007669"/>
    <property type="project" value="InterPro"/>
</dbReference>
<accession>A0A1F8DIE2</accession>
<dbReference type="AlphaFoldDB" id="A0A1F8DIE2"/>
<dbReference type="PRINTS" id="PR00813">
    <property type="entry name" value="BCTERIALGSPG"/>
</dbReference>
<keyword evidence="2" id="KW-0488">Methylation</keyword>
<protein>
    <recommendedName>
        <fullName evidence="9">Type II secretion system protein GspG C-terminal domain-containing protein</fullName>
    </recommendedName>
</protein>
<comment type="caution">
    <text evidence="7">The sequence shown here is derived from an EMBL/GenBank/DDBJ whole genome shotgun (WGS) entry which is preliminary data.</text>
</comment>
<evidence type="ECO:0008006" key="9">
    <source>
        <dbReference type="Google" id="ProtNLM"/>
    </source>
</evidence>
<evidence type="ECO:0000256" key="4">
    <source>
        <dbReference type="ARBA" id="ARBA00022989"/>
    </source>
</evidence>
<dbReference type="GO" id="GO:0015628">
    <property type="term" value="P:protein secretion by the type II secretion system"/>
    <property type="evidence" value="ECO:0007669"/>
    <property type="project" value="InterPro"/>
</dbReference>
<dbReference type="Gene3D" id="3.30.700.10">
    <property type="entry name" value="Glycoprotein, Type 4 Pilin"/>
    <property type="match status" value="1"/>
</dbReference>
<keyword evidence="5 6" id="KW-0472">Membrane</keyword>
<dbReference type="InterPro" id="IPR012902">
    <property type="entry name" value="N_methyl_site"/>
</dbReference>
<dbReference type="Proteomes" id="UP000177596">
    <property type="component" value="Unassembled WGS sequence"/>
</dbReference>
<sequence>MSARIAKLGFTLIELLVVISIIGILATLIAANLNSARSRARDAQRKSDLRNVATALRLYYNDKSVYPNAVSFGLPWTDGSTVYMSQVPQDSLSPDQVYRYYPDAGYDTFTLLACLENRSDKQGIANPNPQFTCPTAWVFQVAQ</sequence>
<name>A0A1F8DIE2_9BACT</name>
<dbReference type="InterPro" id="IPR045584">
    <property type="entry name" value="Pilin-like"/>
</dbReference>
<dbReference type="SUPFAM" id="SSF54523">
    <property type="entry name" value="Pili subunits"/>
    <property type="match status" value="1"/>
</dbReference>
<proteinExistence type="predicted"/>
<evidence type="ECO:0000256" key="3">
    <source>
        <dbReference type="ARBA" id="ARBA00022692"/>
    </source>
</evidence>
<dbReference type="PANTHER" id="PTHR30093">
    <property type="entry name" value="GENERAL SECRETION PATHWAY PROTEIN G"/>
    <property type="match status" value="1"/>
</dbReference>
<gene>
    <name evidence="7" type="ORF">A2573_02105</name>
</gene>
<comment type="subcellular location">
    <subcellularLocation>
        <location evidence="1">Membrane</location>
        <topology evidence="1">Single-pass membrane protein</topology>
    </subcellularLocation>
</comment>
<dbReference type="NCBIfam" id="TIGR02532">
    <property type="entry name" value="IV_pilin_GFxxxE"/>
    <property type="match status" value="1"/>
</dbReference>
<reference evidence="7 8" key="1">
    <citation type="journal article" date="2016" name="Nat. Commun.">
        <title>Thousands of microbial genomes shed light on interconnected biogeochemical processes in an aquifer system.</title>
        <authorList>
            <person name="Anantharaman K."/>
            <person name="Brown C.T."/>
            <person name="Hug L.A."/>
            <person name="Sharon I."/>
            <person name="Castelle C.J."/>
            <person name="Probst A.J."/>
            <person name="Thomas B.C."/>
            <person name="Singh A."/>
            <person name="Wilkins M.J."/>
            <person name="Karaoz U."/>
            <person name="Brodie E.L."/>
            <person name="Williams K.H."/>
            <person name="Hubbard S.S."/>
            <person name="Banfield J.F."/>
        </authorList>
    </citation>
    <scope>NUCLEOTIDE SEQUENCE [LARGE SCALE GENOMIC DNA]</scope>
</reference>
<dbReference type="PANTHER" id="PTHR30093:SF44">
    <property type="entry name" value="TYPE II SECRETION SYSTEM CORE PROTEIN G"/>
    <property type="match status" value="1"/>
</dbReference>
<feature type="transmembrane region" description="Helical" evidence="6">
    <location>
        <begin position="12"/>
        <end position="31"/>
    </location>
</feature>
<keyword evidence="4 6" id="KW-1133">Transmembrane helix</keyword>
<evidence type="ECO:0000256" key="1">
    <source>
        <dbReference type="ARBA" id="ARBA00004167"/>
    </source>
</evidence>
<dbReference type="InterPro" id="IPR000983">
    <property type="entry name" value="Bac_GSPG_pilin"/>
</dbReference>
<organism evidence="7 8">
    <name type="scientific">Candidatus Woesebacteria bacterium RIFOXYD1_FULL_43_18</name>
    <dbReference type="NCBI Taxonomy" id="1802551"/>
    <lineage>
        <taxon>Bacteria</taxon>
        <taxon>Candidatus Woeseibacteriota</taxon>
    </lineage>
</organism>
<evidence type="ECO:0000256" key="2">
    <source>
        <dbReference type="ARBA" id="ARBA00022481"/>
    </source>
</evidence>
<evidence type="ECO:0000256" key="5">
    <source>
        <dbReference type="ARBA" id="ARBA00023136"/>
    </source>
</evidence>
<evidence type="ECO:0000256" key="6">
    <source>
        <dbReference type="SAM" id="Phobius"/>
    </source>
</evidence>
<dbReference type="GO" id="GO:0016020">
    <property type="term" value="C:membrane"/>
    <property type="evidence" value="ECO:0007669"/>
    <property type="project" value="UniProtKB-SubCell"/>
</dbReference>